<dbReference type="Proteomes" id="UP000295718">
    <property type="component" value="Unassembled WGS sequence"/>
</dbReference>
<feature type="domain" description="DUF1653" evidence="1">
    <location>
        <begin position="10"/>
        <end position="73"/>
    </location>
</feature>
<dbReference type="Pfam" id="PF07866">
    <property type="entry name" value="DUF1653"/>
    <property type="match status" value="1"/>
</dbReference>
<dbReference type="AlphaFoldDB" id="A0A4V2QCK1"/>
<gene>
    <name evidence="2" type="ORF">EDD76_102295</name>
</gene>
<comment type="caution">
    <text evidence="2">The sequence shown here is derived from an EMBL/GenBank/DDBJ whole genome shotgun (WGS) entry which is preliminary data.</text>
</comment>
<evidence type="ECO:0000313" key="3">
    <source>
        <dbReference type="Proteomes" id="UP000295718"/>
    </source>
</evidence>
<keyword evidence="3" id="KW-1185">Reference proteome</keyword>
<sequence>MQHIPQPHEIYRHFKGNTYQIITIAEHSETGEMLVIYQAMYGNYKTYARSMDMFLEKLDKEKYPQATQEYRFEVVSIAAKKPEIEPAGEVKKAEIESLREVVKKAEIERSKEVVKKAEIEPAKKLVEELAIEPEGVLTNATAIQSTDEEEEQALNIDPQVLKFLDADSYEERLNILTGIHHRITDDMINVMAIATDIEVKPGDIEERYVELRNCLLKLEKFECNRLR</sequence>
<accession>A0A4V2QCK1</accession>
<protein>
    <submittedName>
        <fullName evidence="2">Uncharacterized protein DUF1653</fullName>
    </submittedName>
</protein>
<organism evidence="2 3">
    <name type="scientific">Kineothrix alysoides</name>
    <dbReference type="NCBI Taxonomy" id="1469948"/>
    <lineage>
        <taxon>Bacteria</taxon>
        <taxon>Bacillati</taxon>
        <taxon>Bacillota</taxon>
        <taxon>Clostridia</taxon>
        <taxon>Lachnospirales</taxon>
        <taxon>Lachnospiraceae</taxon>
        <taxon>Kineothrix</taxon>
    </lineage>
</organism>
<dbReference type="STRING" id="1469948.GCA_000732725_00331"/>
<name>A0A4V2QCK1_9FIRM</name>
<evidence type="ECO:0000313" key="2">
    <source>
        <dbReference type="EMBL" id="TCL60597.1"/>
    </source>
</evidence>
<dbReference type="InterPro" id="IPR023387">
    <property type="entry name" value="DUF1653-like_dom"/>
</dbReference>
<proteinExistence type="predicted"/>
<dbReference type="Gene3D" id="2.30.30.320">
    <property type="entry name" value="DUF1653-like domain"/>
    <property type="match status" value="1"/>
</dbReference>
<reference evidence="2 3" key="1">
    <citation type="submission" date="2019-03" db="EMBL/GenBank/DDBJ databases">
        <title>Genomic Encyclopedia of Type Strains, Phase IV (KMG-IV): sequencing the most valuable type-strain genomes for metagenomic binning, comparative biology and taxonomic classification.</title>
        <authorList>
            <person name="Goeker M."/>
        </authorList>
    </citation>
    <scope>NUCLEOTIDE SEQUENCE [LARGE SCALE GENOMIC DNA]</scope>
    <source>
        <strain evidence="2 3">DSM 100556</strain>
    </source>
</reference>
<dbReference type="InterPro" id="IPR037135">
    <property type="entry name" value="DUF1653-like_dom_sf"/>
</dbReference>
<dbReference type="RefSeq" id="WP_035315097.1">
    <property type="nucleotide sequence ID" value="NZ_JPNB01000001.1"/>
</dbReference>
<evidence type="ECO:0000259" key="1">
    <source>
        <dbReference type="Pfam" id="PF07866"/>
    </source>
</evidence>
<dbReference type="EMBL" id="SLUO01000002">
    <property type="protein sequence ID" value="TCL60597.1"/>
    <property type="molecule type" value="Genomic_DNA"/>
</dbReference>